<gene>
    <name evidence="2" type="ORF">B0A55_04432</name>
</gene>
<feature type="non-terminal residue" evidence="2">
    <location>
        <position position="93"/>
    </location>
</feature>
<evidence type="ECO:0000313" key="3">
    <source>
        <dbReference type="Proteomes" id="UP000309340"/>
    </source>
</evidence>
<feature type="compositionally biased region" description="Basic and acidic residues" evidence="1">
    <location>
        <begin position="41"/>
        <end position="58"/>
    </location>
</feature>
<evidence type="ECO:0000256" key="1">
    <source>
        <dbReference type="SAM" id="MobiDB-lite"/>
    </source>
</evidence>
<dbReference type="AlphaFoldDB" id="A0A4U0XML8"/>
<sequence length="93" mass="9856">MTSDDTALTNRHPTETSPLLGNDTVPPLAGAAPNTDAGLDAGHEDGATLERQPSLEDRQKQYEGMPEVMKQMKYILPAVAIGVLLAAADQTII</sequence>
<comment type="caution">
    <text evidence="2">The sequence shown here is derived from an EMBL/GenBank/DDBJ whole genome shotgun (WGS) entry which is preliminary data.</text>
</comment>
<reference evidence="2 3" key="1">
    <citation type="submission" date="2017-03" db="EMBL/GenBank/DDBJ databases">
        <title>Genomes of endolithic fungi from Antarctica.</title>
        <authorList>
            <person name="Coleine C."/>
            <person name="Masonjones S."/>
            <person name="Stajich J.E."/>
        </authorList>
    </citation>
    <scope>NUCLEOTIDE SEQUENCE [LARGE SCALE GENOMIC DNA]</scope>
    <source>
        <strain evidence="2 3">CCFEE 5184</strain>
    </source>
</reference>
<keyword evidence="3" id="KW-1185">Reference proteome</keyword>
<dbReference type="EMBL" id="NAJQ01000173">
    <property type="protein sequence ID" value="TKA76085.1"/>
    <property type="molecule type" value="Genomic_DNA"/>
</dbReference>
<name>A0A4U0XML8_9PEZI</name>
<feature type="compositionally biased region" description="Polar residues" evidence="1">
    <location>
        <begin position="1"/>
        <end position="19"/>
    </location>
</feature>
<evidence type="ECO:0000313" key="2">
    <source>
        <dbReference type="EMBL" id="TKA76085.1"/>
    </source>
</evidence>
<proteinExistence type="predicted"/>
<accession>A0A4U0XML8</accession>
<protein>
    <submittedName>
        <fullName evidence="2">Uncharacterized protein</fullName>
    </submittedName>
</protein>
<feature type="region of interest" description="Disordered" evidence="1">
    <location>
        <begin position="1"/>
        <end position="58"/>
    </location>
</feature>
<organism evidence="2 3">
    <name type="scientific">Friedmanniomyces simplex</name>
    <dbReference type="NCBI Taxonomy" id="329884"/>
    <lineage>
        <taxon>Eukaryota</taxon>
        <taxon>Fungi</taxon>
        <taxon>Dikarya</taxon>
        <taxon>Ascomycota</taxon>
        <taxon>Pezizomycotina</taxon>
        <taxon>Dothideomycetes</taxon>
        <taxon>Dothideomycetidae</taxon>
        <taxon>Mycosphaerellales</taxon>
        <taxon>Teratosphaeriaceae</taxon>
        <taxon>Friedmanniomyces</taxon>
    </lineage>
</organism>
<dbReference type="OrthoDB" id="3437016at2759"/>
<dbReference type="Proteomes" id="UP000309340">
    <property type="component" value="Unassembled WGS sequence"/>
</dbReference>